<evidence type="ECO:0000313" key="2">
    <source>
        <dbReference type="Proteomes" id="UP000007797"/>
    </source>
</evidence>
<organism evidence="1 2">
    <name type="scientific">Cavenderia fasciculata</name>
    <name type="common">Slime mold</name>
    <name type="synonym">Dictyostelium fasciculatum</name>
    <dbReference type="NCBI Taxonomy" id="261658"/>
    <lineage>
        <taxon>Eukaryota</taxon>
        <taxon>Amoebozoa</taxon>
        <taxon>Evosea</taxon>
        <taxon>Eumycetozoa</taxon>
        <taxon>Dictyostelia</taxon>
        <taxon>Acytosteliales</taxon>
        <taxon>Cavenderiaceae</taxon>
        <taxon>Cavenderia</taxon>
    </lineage>
</organism>
<reference evidence="2" key="1">
    <citation type="journal article" date="2011" name="Genome Res.">
        <title>Phylogeny-wide analysis of social amoeba genomes highlights ancient origins for complex intercellular communication.</title>
        <authorList>
            <person name="Heidel A.J."/>
            <person name="Lawal H.M."/>
            <person name="Felder M."/>
            <person name="Schilde C."/>
            <person name="Helps N.R."/>
            <person name="Tunggal B."/>
            <person name="Rivero F."/>
            <person name="John U."/>
            <person name="Schleicher M."/>
            <person name="Eichinger L."/>
            <person name="Platzer M."/>
            <person name="Noegel A.A."/>
            <person name="Schaap P."/>
            <person name="Gloeckner G."/>
        </authorList>
    </citation>
    <scope>NUCLEOTIDE SEQUENCE [LARGE SCALE GENOMIC DNA]</scope>
    <source>
        <strain evidence="2">SH3</strain>
    </source>
</reference>
<sequence length="137" mass="16154">MFDLFKKNNNKQKSYSSKWNESEILNGKSEHRFKAKYENQSVLIILNELGLEVVNDSTNKSFMEFQLGDIKTFGCRTTNSIWEIEVREEANRFNIYKFHNVNGRHLNCITSNFLQNLKFERMIEVEAVKTHKLSPSI</sequence>
<evidence type="ECO:0000313" key="1">
    <source>
        <dbReference type="EMBL" id="EGG17541.1"/>
    </source>
</evidence>
<dbReference type="KEGG" id="dfa:DFA_08537"/>
<protein>
    <submittedName>
        <fullName evidence="1">Uncharacterized protein</fullName>
    </submittedName>
</protein>
<keyword evidence="2" id="KW-1185">Reference proteome</keyword>
<gene>
    <name evidence="1" type="ORF">DFA_08537</name>
</gene>
<proteinExistence type="predicted"/>
<dbReference type="GeneID" id="14868966"/>
<name>F4Q2X7_CACFS</name>
<dbReference type="RefSeq" id="XP_004356025.1">
    <property type="nucleotide sequence ID" value="XM_004355972.1"/>
</dbReference>
<accession>F4Q2X7</accession>
<dbReference type="Proteomes" id="UP000007797">
    <property type="component" value="Unassembled WGS sequence"/>
</dbReference>
<dbReference type="AlphaFoldDB" id="F4Q2X7"/>
<dbReference type="EMBL" id="GL883021">
    <property type="protein sequence ID" value="EGG17541.1"/>
    <property type="molecule type" value="Genomic_DNA"/>
</dbReference>